<proteinExistence type="predicted"/>
<reference evidence="1" key="2">
    <citation type="journal article" date="2015" name="Data Brief">
        <title>Shoot transcriptome of the giant reed, Arundo donax.</title>
        <authorList>
            <person name="Barrero R.A."/>
            <person name="Guerrero F.D."/>
            <person name="Moolhuijzen P."/>
            <person name="Goolsby J.A."/>
            <person name="Tidwell J."/>
            <person name="Bellgard S.E."/>
            <person name="Bellgard M.I."/>
        </authorList>
    </citation>
    <scope>NUCLEOTIDE SEQUENCE</scope>
    <source>
        <tissue evidence="1">Shoot tissue taken approximately 20 cm above the soil surface</tissue>
    </source>
</reference>
<accession>A0A0A9FAX1</accession>
<evidence type="ECO:0000313" key="1">
    <source>
        <dbReference type="EMBL" id="JAE09482.1"/>
    </source>
</evidence>
<reference evidence="1" key="1">
    <citation type="submission" date="2014-09" db="EMBL/GenBank/DDBJ databases">
        <authorList>
            <person name="Magalhaes I.L.F."/>
            <person name="Oliveira U."/>
            <person name="Santos F.R."/>
            <person name="Vidigal T.H.D.A."/>
            <person name="Brescovit A.D."/>
            <person name="Santos A.J."/>
        </authorList>
    </citation>
    <scope>NUCLEOTIDE SEQUENCE</scope>
    <source>
        <tissue evidence="1">Shoot tissue taken approximately 20 cm above the soil surface</tissue>
    </source>
</reference>
<dbReference type="AlphaFoldDB" id="A0A0A9FAX1"/>
<sequence length="36" mass="4062">MSCPLQSFSFLPSAGFKMTSQTCNLQKKHQKSEANR</sequence>
<organism evidence="1">
    <name type="scientific">Arundo donax</name>
    <name type="common">Giant reed</name>
    <name type="synonym">Donax arundinaceus</name>
    <dbReference type="NCBI Taxonomy" id="35708"/>
    <lineage>
        <taxon>Eukaryota</taxon>
        <taxon>Viridiplantae</taxon>
        <taxon>Streptophyta</taxon>
        <taxon>Embryophyta</taxon>
        <taxon>Tracheophyta</taxon>
        <taxon>Spermatophyta</taxon>
        <taxon>Magnoliopsida</taxon>
        <taxon>Liliopsida</taxon>
        <taxon>Poales</taxon>
        <taxon>Poaceae</taxon>
        <taxon>PACMAD clade</taxon>
        <taxon>Arundinoideae</taxon>
        <taxon>Arundineae</taxon>
        <taxon>Arundo</taxon>
    </lineage>
</organism>
<protein>
    <submittedName>
        <fullName evidence="1">Uncharacterized protein</fullName>
    </submittedName>
</protein>
<dbReference type="EMBL" id="GBRH01188414">
    <property type="protein sequence ID" value="JAE09482.1"/>
    <property type="molecule type" value="Transcribed_RNA"/>
</dbReference>
<name>A0A0A9FAX1_ARUDO</name>